<name>A0ACC0UR65_9HYPO</name>
<proteinExistence type="predicted"/>
<organism evidence="1 2">
    <name type="scientific">Trichothecium roseum</name>
    <dbReference type="NCBI Taxonomy" id="47278"/>
    <lineage>
        <taxon>Eukaryota</taxon>
        <taxon>Fungi</taxon>
        <taxon>Dikarya</taxon>
        <taxon>Ascomycota</taxon>
        <taxon>Pezizomycotina</taxon>
        <taxon>Sordariomycetes</taxon>
        <taxon>Hypocreomycetidae</taxon>
        <taxon>Hypocreales</taxon>
        <taxon>Hypocreales incertae sedis</taxon>
        <taxon>Trichothecium</taxon>
    </lineage>
</organism>
<gene>
    <name evidence="1" type="ORF">N3K66_008728</name>
</gene>
<comment type="caution">
    <text evidence="1">The sequence shown here is derived from an EMBL/GenBank/DDBJ whole genome shotgun (WGS) entry which is preliminary data.</text>
</comment>
<dbReference type="Proteomes" id="UP001163324">
    <property type="component" value="Chromosome 9"/>
</dbReference>
<keyword evidence="2" id="KW-1185">Reference proteome</keyword>
<evidence type="ECO:0000313" key="1">
    <source>
        <dbReference type="EMBL" id="KAI9896556.1"/>
    </source>
</evidence>
<sequence>MVRRVGDDVPGSQTEKADNAVGEGSYSGFYPPKFNAQHKYIGPGSGMPPIHLPITDSSESVASSFRGFSAVRSGGAAVTASGALGDDDYSSNDSYRATASSQSSFVQGNGPAETPDTALALNEKNPFEDVPAPERSIVLPNVNRPPVPRAPPRCARRSSESSTSGRRSSGDTVPRPDDDAGAAAAVPADGPSPRADTTPKEAIKTASEVQRETIALQKRGRRDIVIQKYAVGAGLVALNFFFIFSSWWWRSFWFVFFPFIALPLALNCLMIASVIFFKLRNTIRPEPIIESAGLETLAMVMPCYNETFEECTRSLDSLVGQNGIEEHKRGIIVICDGRVRGPGMAKTTAEYLLEDIFSPGCVRRWRIADAYTAWDGSTMSVEVSKGSYKGVPYFCVIKDRNQGKRDSLIVVRSFLYKYNIRNTNPVTIFSRRLLDPMTDWLKADVGVDRVDHLIGMDADTVFDADCIRHLLKESKYPDTVGVCGYVAVDFSQGGNWNVWSLYQNAEYTIAQGLRRLHQSIATKKVSCLPGCCQLLRVCETTCGDLVLVQLFGYHPKPTDGMLKQIRATASEDRNHVCLMLTNFPRARTRQALRAKALTDVPHSWSVFLSQRRRWTLGATSNDLLLVTARHCQWWERILAASNVICWCLNIFIVAAIACMVVAFMTQPWFIIMAFAGVMLVPLTYYVIIATWLPRTARERVQYLLGLLAFVLLGPFLNITIMLFAVANMDSFGWGKTRLVVPDDVKEDMKEKQPVAGVTPPSGSSASVTRDGADDEEASVGIARPQPAHAAGRTSPGQQQQRVI</sequence>
<reference evidence="1" key="1">
    <citation type="submission" date="2022-10" db="EMBL/GenBank/DDBJ databases">
        <title>Complete Genome of Trichothecium roseum strain YXFP-22015, a Plant Pathogen Isolated from Citrus.</title>
        <authorList>
            <person name="Wang Y."/>
            <person name="Zhu L."/>
        </authorList>
    </citation>
    <scope>NUCLEOTIDE SEQUENCE</scope>
    <source>
        <strain evidence="1">YXFP-22015</strain>
    </source>
</reference>
<evidence type="ECO:0000313" key="2">
    <source>
        <dbReference type="Proteomes" id="UP001163324"/>
    </source>
</evidence>
<dbReference type="EMBL" id="CM047948">
    <property type="protein sequence ID" value="KAI9896556.1"/>
    <property type="molecule type" value="Genomic_DNA"/>
</dbReference>
<protein>
    <submittedName>
        <fullName evidence="1">Uncharacterized protein</fullName>
    </submittedName>
</protein>
<accession>A0ACC0UR65</accession>